<gene>
    <name evidence="3" type="ORF">BVC80_417g27</name>
</gene>
<proteinExistence type="predicted"/>
<name>A0A200R8U9_MACCD</name>
<evidence type="ECO:0000313" key="3">
    <source>
        <dbReference type="EMBL" id="OVA19131.1"/>
    </source>
</evidence>
<dbReference type="Gene3D" id="4.10.60.10">
    <property type="entry name" value="Zinc finger, CCHC-type"/>
    <property type="match status" value="1"/>
</dbReference>
<evidence type="ECO:0000256" key="1">
    <source>
        <dbReference type="PROSITE-ProRule" id="PRU00047"/>
    </source>
</evidence>
<evidence type="ECO:0000313" key="4">
    <source>
        <dbReference type="Proteomes" id="UP000195402"/>
    </source>
</evidence>
<evidence type="ECO:0000259" key="2">
    <source>
        <dbReference type="PROSITE" id="PS50158"/>
    </source>
</evidence>
<protein>
    <submittedName>
        <fullName evidence="3">Zinc finger protein</fullName>
    </submittedName>
</protein>
<sequence length="151" mass="17348">MLLMWGRCPYWEDCPWEGYPCRRLGCSGWRHISTSNTDENPGKKFLVCDKCSSFEWLCDAIAKHEDTIKQEKLLGKNPSSSRGKGIPISYDIPIDDFCDEFDIKTRVAKCYHCNATEHMARECPWKSIPCTGQGCNAKMRLRTSSRQWSLG</sequence>
<accession>A0A200R8U9</accession>
<dbReference type="AlphaFoldDB" id="A0A200R8U9"/>
<feature type="domain" description="CCHC-type" evidence="2">
    <location>
        <begin position="109"/>
        <end position="124"/>
    </location>
</feature>
<dbReference type="PROSITE" id="PS50158">
    <property type="entry name" value="ZF_CCHC"/>
    <property type="match status" value="1"/>
</dbReference>
<dbReference type="InterPro" id="IPR001878">
    <property type="entry name" value="Znf_CCHC"/>
</dbReference>
<reference evidence="3 4" key="1">
    <citation type="journal article" date="2017" name="Mol. Plant">
        <title>The Genome of Medicinal Plant Macleaya cordata Provides New Insights into Benzylisoquinoline Alkaloids Metabolism.</title>
        <authorList>
            <person name="Liu X."/>
            <person name="Liu Y."/>
            <person name="Huang P."/>
            <person name="Ma Y."/>
            <person name="Qing Z."/>
            <person name="Tang Q."/>
            <person name="Cao H."/>
            <person name="Cheng P."/>
            <person name="Zheng Y."/>
            <person name="Yuan Z."/>
            <person name="Zhou Y."/>
            <person name="Liu J."/>
            <person name="Tang Z."/>
            <person name="Zhuo Y."/>
            <person name="Zhang Y."/>
            <person name="Yu L."/>
            <person name="Huang J."/>
            <person name="Yang P."/>
            <person name="Peng Q."/>
            <person name="Zhang J."/>
            <person name="Jiang W."/>
            <person name="Zhang Z."/>
            <person name="Lin K."/>
            <person name="Ro D.K."/>
            <person name="Chen X."/>
            <person name="Xiong X."/>
            <person name="Shang Y."/>
            <person name="Huang S."/>
            <person name="Zeng J."/>
        </authorList>
    </citation>
    <scope>NUCLEOTIDE SEQUENCE [LARGE SCALE GENOMIC DNA]</scope>
    <source>
        <strain evidence="4">cv. BLH2017</strain>
        <tissue evidence="3">Root</tissue>
    </source>
</reference>
<keyword evidence="4" id="KW-1185">Reference proteome</keyword>
<dbReference type="Pfam" id="PF00098">
    <property type="entry name" value="zf-CCHC"/>
    <property type="match status" value="1"/>
</dbReference>
<keyword evidence="1" id="KW-0863">Zinc-finger</keyword>
<organism evidence="3 4">
    <name type="scientific">Macleaya cordata</name>
    <name type="common">Five-seeded plume-poppy</name>
    <name type="synonym">Bocconia cordata</name>
    <dbReference type="NCBI Taxonomy" id="56857"/>
    <lineage>
        <taxon>Eukaryota</taxon>
        <taxon>Viridiplantae</taxon>
        <taxon>Streptophyta</taxon>
        <taxon>Embryophyta</taxon>
        <taxon>Tracheophyta</taxon>
        <taxon>Spermatophyta</taxon>
        <taxon>Magnoliopsida</taxon>
        <taxon>Ranunculales</taxon>
        <taxon>Papaveraceae</taxon>
        <taxon>Papaveroideae</taxon>
        <taxon>Macleaya</taxon>
    </lineage>
</organism>
<dbReference type="GO" id="GO:0008270">
    <property type="term" value="F:zinc ion binding"/>
    <property type="evidence" value="ECO:0007669"/>
    <property type="project" value="UniProtKB-KW"/>
</dbReference>
<keyword evidence="1" id="KW-0862">Zinc</keyword>
<dbReference type="InParanoid" id="A0A200R8U9"/>
<comment type="caution">
    <text evidence="3">The sequence shown here is derived from an EMBL/GenBank/DDBJ whole genome shotgun (WGS) entry which is preliminary data.</text>
</comment>
<dbReference type="GO" id="GO:0003676">
    <property type="term" value="F:nucleic acid binding"/>
    <property type="evidence" value="ECO:0007669"/>
    <property type="project" value="InterPro"/>
</dbReference>
<dbReference type="Proteomes" id="UP000195402">
    <property type="component" value="Unassembled WGS sequence"/>
</dbReference>
<keyword evidence="1" id="KW-0479">Metal-binding</keyword>
<dbReference type="EMBL" id="MVGT01000255">
    <property type="protein sequence ID" value="OVA19131.1"/>
    <property type="molecule type" value="Genomic_DNA"/>
</dbReference>